<gene>
    <name evidence="3" type="ORF">VB739_11125</name>
</gene>
<evidence type="ECO:0000313" key="4">
    <source>
        <dbReference type="Proteomes" id="UP001302329"/>
    </source>
</evidence>
<dbReference type="Pfam" id="PF02113">
    <property type="entry name" value="Peptidase_S13"/>
    <property type="match status" value="2"/>
</dbReference>
<dbReference type="PANTHER" id="PTHR30023">
    <property type="entry name" value="D-ALANYL-D-ALANINE CARBOXYPEPTIDASE"/>
    <property type="match status" value="1"/>
</dbReference>
<dbReference type="Gene3D" id="3.40.710.10">
    <property type="entry name" value="DD-peptidase/beta-lactamase superfamily"/>
    <property type="match status" value="2"/>
</dbReference>
<evidence type="ECO:0000313" key="3">
    <source>
        <dbReference type="EMBL" id="MEA5443103.1"/>
    </source>
</evidence>
<dbReference type="RefSeq" id="WP_323357117.1">
    <property type="nucleotide sequence ID" value="NZ_JAYGHY010000037.1"/>
</dbReference>
<reference evidence="3 4" key="1">
    <citation type="submission" date="2023-12" db="EMBL/GenBank/DDBJ databases">
        <title>Baltic Sea Cyanobacteria.</title>
        <authorList>
            <person name="Delbaje E."/>
            <person name="Fewer D.P."/>
            <person name="Shishido T.K."/>
        </authorList>
    </citation>
    <scope>NUCLEOTIDE SEQUENCE [LARGE SCALE GENOMIC DNA]</scope>
    <source>
        <strain evidence="3 4">UHCC 0281</strain>
    </source>
</reference>
<organism evidence="3 4">
    <name type="scientific">Cyanobium gracile UHCC 0281</name>
    <dbReference type="NCBI Taxonomy" id="3110309"/>
    <lineage>
        <taxon>Bacteria</taxon>
        <taxon>Bacillati</taxon>
        <taxon>Cyanobacteriota</taxon>
        <taxon>Cyanophyceae</taxon>
        <taxon>Synechococcales</taxon>
        <taxon>Prochlorococcaceae</taxon>
        <taxon>Cyanobium</taxon>
    </lineage>
</organism>
<dbReference type="SUPFAM" id="SSF56601">
    <property type="entry name" value="beta-lactamase/transpeptidase-like"/>
    <property type="match status" value="1"/>
</dbReference>
<dbReference type="InterPro" id="IPR012338">
    <property type="entry name" value="Beta-lactam/transpept-like"/>
</dbReference>
<keyword evidence="2 3" id="KW-0378">Hydrolase</keyword>
<keyword evidence="3" id="KW-0121">Carboxypeptidase</keyword>
<dbReference type="EMBL" id="JAYGHY010000037">
    <property type="protein sequence ID" value="MEA5443103.1"/>
    <property type="molecule type" value="Genomic_DNA"/>
</dbReference>
<keyword evidence="3" id="KW-0645">Protease</keyword>
<proteinExistence type="inferred from homology"/>
<evidence type="ECO:0000256" key="1">
    <source>
        <dbReference type="ARBA" id="ARBA00006096"/>
    </source>
</evidence>
<dbReference type="Proteomes" id="UP001302329">
    <property type="component" value="Unassembled WGS sequence"/>
</dbReference>
<evidence type="ECO:0000256" key="2">
    <source>
        <dbReference type="ARBA" id="ARBA00022801"/>
    </source>
</evidence>
<sequence>MTTPLRLLLGLQRPQSPRRAVAVLLVAASTSPVGTAVWAQNAPALPAPRALRSLPMAALPVAPPPVGMPRLASEVSCPLLQRQVAQVLGGEQSRWSVSVADGSGRLLADVNGRQPRVPASNQKLISTAFALDRLGPDYRLTTQLWRLQDGTLRMVGQGDPDLALPQLQRFAQLAMAAGTPVRLELAEEAPQNWWPSGWHTGDRAYAYGAPITRLAVTSNAIDDAVSNPASRLQTLLRRSMARNGGPQVQLALVSARQPLPSDAVLVHEEPSTSMHGLLSLANTESHNFTAEVLLRQAADTWDLAEASRRTFLWLNDQGLPMEGVRIADGSGLDRANRVTSRFLVALLLRMDHHPYSRDYVSSMAIAGRRGTLRNLYKGTSLDGQFFAKTGTLTGVRSISGILQTTDGPRYVSAVSAGAGAPNTTIGRVLRQVQTVGACQPAF</sequence>
<accession>A0ABU5SXG3</accession>
<dbReference type="GO" id="GO:0009002">
    <property type="term" value="F:serine-type D-Ala-D-Ala carboxypeptidase activity"/>
    <property type="evidence" value="ECO:0007669"/>
    <property type="project" value="UniProtKB-EC"/>
</dbReference>
<dbReference type="PRINTS" id="PR00922">
    <property type="entry name" value="DADACBPTASE3"/>
</dbReference>
<dbReference type="PANTHER" id="PTHR30023:SF0">
    <property type="entry name" value="PENICILLIN-SENSITIVE CARBOXYPEPTIDASE A"/>
    <property type="match status" value="1"/>
</dbReference>
<protein>
    <submittedName>
        <fullName evidence="3">D-alanyl-D-alanine carboxypeptidase</fullName>
        <ecNumber evidence="3">3.4.16.4</ecNumber>
    </submittedName>
</protein>
<comment type="caution">
    <text evidence="3">The sequence shown here is derived from an EMBL/GenBank/DDBJ whole genome shotgun (WGS) entry which is preliminary data.</text>
</comment>
<name>A0ABU5SXG3_9CYAN</name>
<comment type="similarity">
    <text evidence="1">Belongs to the peptidase S13 family.</text>
</comment>
<dbReference type="EC" id="3.4.16.4" evidence="3"/>
<dbReference type="InterPro" id="IPR000667">
    <property type="entry name" value="Peptidase_S13"/>
</dbReference>
<keyword evidence="4" id="KW-1185">Reference proteome</keyword>